<dbReference type="SMART" id="SM00530">
    <property type="entry name" value="HTH_XRE"/>
    <property type="match status" value="1"/>
</dbReference>
<dbReference type="RefSeq" id="WP_118589480.1">
    <property type="nucleotide sequence ID" value="NZ_JACOOZ010000004.1"/>
</dbReference>
<dbReference type="InterPro" id="IPR010982">
    <property type="entry name" value="Lambda_DNA-bd_dom_sf"/>
</dbReference>
<dbReference type="InterPro" id="IPR050807">
    <property type="entry name" value="TransReg_Diox_bact_type"/>
</dbReference>
<keyword evidence="1" id="KW-0238">DNA-binding</keyword>
<dbReference type="PANTHER" id="PTHR46797:SF1">
    <property type="entry name" value="METHYLPHOSPHONATE SYNTHASE"/>
    <property type="match status" value="1"/>
</dbReference>
<dbReference type="Pfam" id="PF13443">
    <property type="entry name" value="HTH_26"/>
    <property type="match status" value="1"/>
</dbReference>
<feature type="domain" description="HTH cro/C1-type" evidence="2">
    <location>
        <begin position="13"/>
        <end position="61"/>
    </location>
</feature>
<comment type="caution">
    <text evidence="3">The sequence shown here is derived from an EMBL/GenBank/DDBJ whole genome shotgun (WGS) entry which is preliminary data.</text>
</comment>
<proteinExistence type="predicted"/>
<keyword evidence="4" id="KW-1185">Reference proteome</keyword>
<protein>
    <submittedName>
        <fullName evidence="3">Helix-turn-helix transcriptional regulator</fullName>
    </submittedName>
</protein>
<evidence type="ECO:0000256" key="1">
    <source>
        <dbReference type="ARBA" id="ARBA00023125"/>
    </source>
</evidence>
<reference evidence="3 4" key="1">
    <citation type="submission" date="2020-08" db="EMBL/GenBank/DDBJ databases">
        <title>Genome public.</title>
        <authorList>
            <person name="Liu C."/>
            <person name="Sun Q."/>
        </authorList>
    </citation>
    <scope>NUCLEOTIDE SEQUENCE [LARGE SCALE GENOMIC DNA]</scope>
    <source>
        <strain evidence="3 4">BX4</strain>
    </source>
</reference>
<dbReference type="Proteomes" id="UP000597877">
    <property type="component" value="Unassembled WGS sequence"/>
</dbReference>
<dbReference type="EMBL" id="JACOOZ010000004">
    <property type="protein sequence ID" value="MBC5667696.1"/>
    <property type="molecule type" value="Genomic_DNA"/>
</dbReference>
<sequence>MIISEKIFMIMREQKMSMRELGRRTGITASTISDWNTKKMNPGADKLLVISKALGVSVEELLEDTDTFQKKTVEEIDVEKTKDEEILAQYHSFTTGQKRHLLEYMKRLGEEYAEEK</sequence>
<dbReference type="PROSITE" id="PS50943">
    <property type="entry name" value="HTH_CROC1"/>
    <property type="match status" value="1"/>
</dbReference>
<gene>
    <name evidence="3" type="ORF">H8S00_06845</name>
</gene>
<name>A0ABR7F256_9FIRM</name>
<evidence type="ECO:0000313" key="4">
    <source>
        <dbReference type="Proteomes" id="UP000597877"/>
    </source>
</evidence>
<dbReference type="Gene3D" id="1.10.260.40">
    <property type="entry name" value="lambda repressor-like DNA-binding domains"/>
    <property type="match status" value="1"/>
</dbReference>
<dbReference type="SUPFAM" id="SSF47413">
    <property type="entry name" value="lambda repressor-like DNA-binding domains"/>
    <property type="match status" value="1"/>
</dbReference>
<dbReference type="PANTHER" id="PTHR46797">
    <property type="entry name" value="HTH-TYPE TRANSCRIPTIONAL REGULATOR"/>
    <property type="match status" value="1"/>
</dbReference>
<evidence type="ECO:0000259" key="2">
    <source>
        <dbReference type="PROSITE" id="PS50943"/>
    </source>
</evidence>
<dbReference type="InterPro" id="IPR001387">
    <property type="entry name" value="Cro/C1-type_HTH"/>
</dbReference>
<dbReference type="CDD" id="cd00093">
    <property type="entry name" value="HTH_XRE"/>
    <property type="match status" value="1"/>
</dbReference>
<organism evidence="3 4">
    <name type="scientific">Eubacterium segne</name>
    <dbReference type="NCBI Taxonomy" id="2763045"/>
    <lineage>
        <taxon>Bacteria</taxon>
        <taxon>Bacillati</taxon>
        <taxon>Bacillota</taxon>
        <taxon>Clostridia</taxon>
        <taxon>Eubacteriales</taxon>
        <taxon>Eubacteriaceae</taxon>
        <taxon>Eubacterium</taxon>
    </lineage>
</organism>
<evidence type="ECO:0000313" key="3">
    <source>
        <dbReference type="EMBL" id="MBC5667696.1"/>
    </source>
</evidence>
<accession>A0ABR7F256</accession>